<name>A0A3D9SD44_9BACL</name>
<proteinExistence type="predicted"/>
<dbReference type="EMBL" id="QTTN01000003">
    <property type="protein sequence ID" value="REE92799.1"/>
    <property type="molecule type" value="Genomic_DNA"/>
</dbReference>
<evidence type="ECO:0000313" key="2">
    <source>
        <dbReference type="Proteomes" id="UP000256304"/>
    </source>
</evidence>
<dbReference type="GO" id="GO:0016301">
    <property type="term" value="F:kinase activity"/>
    <property type="evidence" value="ECO:0007669"/>
    <property type="project" value="UniProtKB-KW"/>
</dbReference>
<evidence type="ECO:0000313" key="1">
    <source>
        <dbReference type="EMBL" id="REE92799.1"/>
    </source>
</evidence>
<gene>
    <name evidence="1" type="ORF">A8990_10397</name>
</gene>
<dbReference type="GO" id="GO:0019748">
    <property type="term" value="P:secondary metabolic process"/>
    <property type="evidence" value="ECO:0007669"/>
    <property type="project" value="InterPro"/>
</dbReference>
<keyword evidence="1" id="KW-0418">Kinase</keyword>
<keyword evidence="1" id="KW-0808">Transferase</keyword>
<dbReference type="InterPro" id="IPR011009">
    <property type="entry name" value="Kinase-like_dom_sf"/>
</dbReference>
<comment type="caution">
    <text evidence="1">The sequence shown here is derived from an EMBL/GenBank/DDBJ whole genome shotgun (WGS) entry which is preliminary data.</text>
</comment>
<dbReference type="GO" id="GO:0016773">
    <property type="term" value="F:phosphotransferase activity, alcohol group as acceptor"/>
    <property type="evidence" value="ECO:0007669"/>
    <property type="project" value="InterPro"/>
</dbReference>
<keyword evidence="2" id="KW-1185">Reference proteome</keyword>
<dbReference type="InterPro" id="IPR006748">
    <property type="entry name" value="NH2Glyco/OHUrea_AB-resist_kin"/>
</dbReference>
<protein>
    <submittedName>
        <fullName evidence="1">Streptomycin 6-kinase</fullName>
    </submittedName>
</protein>
<dbReference type="AlphaFoldDB" id="A0A3D9SD44"/>
<dbReference type="Proteomes" id="UP000256304">
    <property type="component" value="Unassembled WGS sequence"/>
</dbReference>
<dbReference type="Pfam" id="PF04655">
    <property type="entry name" value="APH_6_hur"/>
    <property type="match status" value="1"/>
</dbReference>
<dbReference type="SUPFAM" id="SSF56112">
    <property type="entry name" value="Protein kinase-like (PK-like)"/>
    <property type="match status" value="1"/>
</dbReference>
<dbReference type="RefSeq" id="WP_181909382.1">
    <property type="nucleotide sequence ID" value="NZ_QTTN01000003.1"/>
</dbReference>
<sequence>MRTLVPDHFNSSMVDLYGLRVEAWVQSLSDLIARCEEQFGITLEAPFDNLSYNYIAHGTTQEGKPIVLKIAFLKDELAQEIRAMKAFAGRGAVQVLEWEDELGAAVLERAIPGTRLSTIEDDKKATEIFCQVSERLRCPFEGEASHFMTMRRWFEAIARYRSRFSQAGEGGPLPEHWLTGAEQTLEELLASTTETVLIHGDLHHENILRQGEDEWAVIDPKGIVGDVHFETLQYLLNHKERGGDPDAVLRRRVAIMTERLGLDPRRIARWGIARGVLEACWTIEDGGDNWQEGIEISERFAKLMV</sequence>
<organism evidence="1 2">
    <name type="scientific">Paenibacillus taihuensis</name>
    <dbReference type="NCBI Taxonomy" id="1156355"/>
    <lineage>
        <taxon>Bacteria</taxon>
        <taxon>Bacillati</taxon>
        <taxon>Bacillota</taxon>
        <taxon>Bacilli</taxon>
        <taxon>Bacillales</taxon>
        <taxon>Paenibacillaceae</taxon>
        <taxon>Paenibacillus</taxon>
    </lineage>
</organism>
<reference evidence="1 2" key="1">
    <citation type="submission" date="2018-08" db="EMBL/GenBank/DDBJ databases">
        <title>Genomic Encyclopedia of Type Strains, Phase III (KMG-III): the genomes of soil and plant-associated and newly described type strains.</title>
        <authorList>
            <person name="Whitman W."/>
        </authorList>
    </citation>
    <scope>NUCLEOTIDE SEQUENCE [LARGE SCALE GENOMIC DNA]</scope>
    <source>
        <strain evidence="1 2">CGMCC 1.10966</strain>
    </source>
</reference>
<dbReference type="Gene3D" id="3.90.1200.10">
    <property type="match status" value="1"/>
</dbReference>
<accession>A0A3D9SD44</accession>